<dbReference type="EMBL" id="KK583226">
    <property type="protein sequence ID" value="KDO26095.1"/>
    <property type="molecule type" value="Genomic_DNA"/>
</dbReference>
<dbReference type="GO" id="GO:0005737">
    <property type="term" value="C:cytoplasm"/>
    <property type="evidence" value="ECO:0007669"/>
    <property type="project" value="TreeGrafter"/>
</dbReference>
<dbReference type="Gene3D" id="3.40.605.10">
    <property type="entry name" value="Aldehyde Dehydrogenase, Chain A, domain 1"/>
    <property type="match status" value="1"/>
</dbReference>
<comment type="similarity">
    <text evidence="1 4 7">Belongs to the aldehyde dehydrogenase family.</text>
</comment>
<evidence type="ECO:0000256" key="7">
    <source>
        <dbReference type="RuleBase" id="RU003345"/>
    </source>
</evidence>
<sequence length="519" mass="56010">MYQSMNDLKTPLAKAADPALLRPTPADAIAGHVADLRASFRAGVLQSTAARKAQLRQLRLLTTEGAELLQAAVWKDLHKHATELYVMETSAILNEIQEHLDYVDDWAAPKRVGTNLVNIPGSSYVHSDPLGVCCIMGTWNYPVQLLLLPLVGCISAGNCAVLRLPAEGSSDHVAAALAYLVDKYMDPNVVRYVAGGIDANKAMLAQKFDLIFCTGGCTIGKIVARAAAETLTPVILELGGKSPAIIDASIDLLVTARRLVWGAFTNAGQTCVRPDYIFVHASIGPALVAAMKQAAVDFFGADPQASDSYGRLVNSAQFDRIRRIYEADKTFAVHGGQSDASDRFFGPTIFNFESDYATFASSASMEGELFGPLLPICYYTDVNAVLDHINAQPKPLALYVFSKSNGFVQHILSHTTSGSVCVNDTMVQISNPSLPFGGVGNSGMGAYHGHKSFEVFSHAKSVLYKHFILDIAQRYQPYTPFARQLLGAALYPIPRSWVRASAFFTLVALVGIVLAIVYA</sequence>
<dbReference type="Gene3D" id="3.40.309.10">
    <property type="entry name" value="Aldehyde Dehydrogenase, Chain A, domain 2"/>
    <property type="match status" value="1"/>
</dbReference>
<keyword evidence="3" id="KW-0520">NAD</keyword>
<keyword evidence="8" id="KW-1133">Transmembrane helix</keyword>
<dbReference type="GeneID" id="24130675"/>
<dbReference type="PROSITE" id="PS00687">
    <property type="entry name" value="ALDEHYDE_DEHYDR_GLU"/>
    <property type="match status" value="1"/>
</dbReference>
<dbReference type="Pfam" id="PF00171">
    <property type="entry name" value="Aldedh"/>
    <property type="match status" value="1"/>
</dbReference>
<dbReference type="KEGG" id="spar:SPRG_08456"/>
<dbReference type="OrthoDB" id="440325at2759"/>
<dbReference type="PANTHER" id="PTHR43570:SF16">
    <property type="entry name" value="ALDEHYDE DEHYDROGENASE TYPE III, ISOFORM Q"/>
    <property type="match status" value="1"/>
</dbReference>
<dbReference type="OMA" id="PLVAYWF"/>
<evidence type="ECO:0000313" key="11">
    <source>
        <dbReference type="Proteomes" id="UP000030745"/>
    </source>
</evidence>
<evidence type="ECO:0000256" key="3">
    <source>
        <dbReference type="ARBA" id="ARBA00023027"/>
    </source>
</evidence>
<dbReference type="FunFam" id="3.40.309.10:FF:000003">
    <property type="entry name" value="Aldehyde dehydrogenase"/>
    <property type="match status" value="1"/>
</dbReference>
<dbReference type="VEuPathDB" id="FungiDB:SPRG_08456"/>
<dbReference type="PANTHER" id="PTHR43570">
    <property type="entry name" value="ALDEHYDE DEHYDROGENASE"/>
    <property type="match status" value="1"/>
</dbReference>
<evidence type="ECO:0000256" key="5">
    <source>
        <dbReference type="PIRSR" id="PIRSR036492-1"/>
    </source>
</evidence>
<evidence type="ECO:0000256" key="8">
    <source>
        <dbReference type="SAM" id="Phobius"/>
    </source>
</evidence>
<feature type="active site" evidence="5 6">
    <location>
        <position position="237"/>
    </location>
</feature>
<dbReference type="Proteomes" id="UP000030745">
    <property type="component" value="Unassembled WGS sequence"/>
</dbReference>
<evidence type="ECO:0000256" key="4">
    <source>
        <dbReference type="PIRNR" id="PIRNR036492"/>
    </source>
</evidence>
<reference evidence="10 11" key="1">
    <citation type="journal article" date="2013" name="PLoS Genet.">
        <title>Distinctive expansion of potential virulence genes in the genome of the oomycete fish pathogen Saprolegnia parasitica.</title>
        <authorList>
            <person name="Jiang R.H."/>
            <person name="de Bruijn I."/>
            <person name="Haas B.J."/>
            <person name="Belmonte R."/>
            <person name="Lobach L."/>
            <person name="Christie J."/>
            <person name="van den Ackerveken G."/>
            <person name="Bottin A."/>
            <person name="Bulone V."/>
            <person name="Diaz-Moreno S.M."/>
            <person name="Dumas B."/>
            <person name="Fan L."/>
            <person name="Gaulin E."/>
            <person name="Govers F."/>
            <person name="Grenville-Briggs L.J."/>
            <person name="Horner N.R."/>
            <person name="Levin J.Z."/>
            <person name="Mammella M."/>
            <person name="Meijer H.J."/>
            <person name="Morris P."/>
            <person name="Nusbaum C."/>
            <person name="Oome S."/>
            <person name="Phillips A.J."/>
            <person name="van Rooyen D."/>
            <person name="Rzeszutek E."/>
            <person name="Saraiva M."/>
            <person name="Secombes C.J."/>
            <person name="Seidl M.F."/>
            <person name="Snel B."/>
            <person name="Stassen J.H."/>
            <person name="Sykes S."/>
            <person name="Tripathy S."/>
            <person name="van den Berg H."/>
            <person name="Vega-Arreguin J.C."/>
            <person name="Wawra S."/>
            <person name="Young S.K."/>
            <person name="Zeng Q."/>
            <person name="Dieguez-Uribeondo J."/>
            <person name="Russ C."/>
            <person name="Tyler B.M."/>
            <person name="van West P."/>
        </authorList>
    </citation>
    <scope>NUCLEOTIDE SEQUENCE [LARGE SCALE GENOMIC DNA]</scope>
    <source>
        <strain evidence="10 11">CBS 223.65</strain>
    </source>
</reference>
<dbReference type="InterPro" id="IPR016163">
    <property type="entry name" value="Ald_DH_C"/>
</dbReference>
<feature type="transmembrane region" description="Helical" evidence="8">
    <location>
        <begin position="497"/>
        <end position="518"/>
    </location>
</feature>
<organism evidence="10 11">
    <name type="scientific">Saprolegnia parasitica (strain CBS 223.65)</name>
    <dbReference type="NCBI Taxonomy" id="695850"/>
    <lineage>
        <taxon>Eukaryota</taxon>
        <taxon>Sar</taxon>
        <taxon>Stramenopiles</taxon>
        <taxon>Oomycota</taxon>
        <taxon>Saprolegniomycetes</taxon>
        <taxon>Saprolegniales</taxon>
        <taxon>Saprolegniaceae</taxon>
        <taxon>Saprolegnia</taxon>
    </lineage>
</organism>
<dbReference type="SUPFAM" id="SSF53720">
    <property type="entry name" value="ALDH-like"/>
    <property type="match status" value="1"/>
</dbReference>
<gene>
    <name evidence="10" type="ORF">SPRG_08456</name>
</gene>
<evidence type="ECO:0000256" key="2">
    <source>
        <dbReference type="ARBA" id="ARBA00023002"/>
    </source>
</evidence>
<keyword evidence="8" id="KW-0472">Membrane</keyword>
<dbReference type="CDD" id="cd07087">
    <property type="entry name" value="ALDH_F3-13-14_CALDH-like"/>
    <property type="match status" value="1"/>
</dbReference>
<dbReference type="InterPro" id="IPR015590">
    <property type="entry name" value="Aldehyde_DH_dom"/>
</dbReference>
<dbReference type="AlphaFoldDB" id="A0A067CA88"/>
<dbReference type="InterPro" id="IPR029510">
    <property type="entry name" value="Ald_DH_CS_GLU"/>
</dbReference>
<evidence type="ECO:0000256" key="6">
    <source>
        <dbReference type="PROSITE-ProRule" id="PRU10007"/>
    </source>
</evidence>
<keyword evidence="11" id="KW-1185">Reference proteome</keyword>
<keyword evidence="2 4" id="KW-0560">Oxidoreductase</keyword>
<dbReference type="PIRSF" id="PIRSF036492">
    <property type="entry name" value="ALDH"/>
    <property type="match status" value="1"/>
</dbReference>
<feature type="domain" description="Aldehyde dehydrogenase" evidence="9">
    <location>
        <begin position="46"/>
        <end position="462"/>
    </location>
</feature>
<protein>
    <recommendedName>
        <fullName evidence="4">Aldehyde dehydrogenase</fullName>
    </recommendedName>
</protein>
<dbReference type="InterPro" id="IPR016161">
    <property type="entry name" value="Ald_DH/histidinol_DH"/>
</dbReference>
<dbReference type="FunFam" id="3.40.605.10:FF:000004">
    <property type="entry name" value="Aldehyde dehydrogenase"/>
    <property type="match status" value="1"/>
</dbReference>
<feature type="active site" evidence="5">
    <location>
        <position position="271"/>
    </location>
</feature>
<accession>A0A067CA88</accession>
<evidence type="ECO:0000259" key="9">
    <source>
        <dbReference type="Pfam" id="PF00171"/>
    </source>
</evidence>
<dbReference type="GO" id="GO:0006081">
    <property type="term" value="P:aldehyde metabolic process"/>
    <property type="evidence" value="ECO:0007669"/>
    <property type="project" value="InterPro"/>
</dbReference>
<dbReference type="STRING" id="695850.A0A067CA88"/>
<evidence type="ECO:0000256" key="1">
    <source>
        <dbReference type="ARBA" id="ARBA00009986"/>
    </source>
</evidence>
<keyword evidence="8" id="KW-0812">Transmembrane</keyword>
<proteinExistence type="inferred from homology"/>
<dbReference type="InterPro" id="IPR016162">
    <property type="entry name" value="Ald_DH_N"/>
</dbReference>
<dbReference type="RefSeq" id="XP_012203091.1">
    <property type="nucleotide sequence ID" value="XM_012347701.1"/>
</dbReference>
<evidence type="ECO:0000313" key="10">
    <source>
        <dbReference type="EMBL" id="KDO26095.1"/>
    </source>
</evidence>
<dbReference type="GO" id="GO:0004029">
    <property type="term" value="F:aldehyde dehydrogenase (NAD+) activity"/>
    <property type="evidence" value="ECO:0007669"/>
    <property type="project" value="TreeGrafter"/>
</dbReference>
<name>A0A067CA88_SAPPC</name>
<dbReference type="InterPro" id="IPR012394">
    <property type="entry name" value="Aldehyde_DH_NAD(P)"/>
</dbReference>